<dbReference type="InterPro" id="IPR032799">
    <property type="entry name" value="TAXi_C"/>
</dbReference>
<dbReference type="Proteomes" id="UP001415857">
    <property type="component" value="Unassembled WGS sequence"/>
</dbReference>
<dbReference type="InterPro" id="IPR032861">
    <property type="entry name" value="TAXi_N"/>
</dbReference>
<evidence type="ECO:0000259" key="2">
    <source>
        <dbReference type="PROSITE" id="PS51767"/>
    </source>
</evidence>
<dbReference type="Pfam" id="PF14541">
    <property type="entry name" value="TAXi_C"/>
    <property type="match status" value="1"/>
</dbReference>
<dbReference type="InterPro" id="IPR021109">
    <property type="entry name" value="Peptidase_aspartic_dom_sf"/>
</dbReference>
<protein>
    <recommendedName>
        <fullName evidence="2">Peptidase A1 domain-containing protein</fullName>
    </recommendedName>
</protein>
<accession>A0AAP0RAQ6</accession>
<dbReference type="GO" id="GO:0006508">
    <property type="term" value="P:proteolysis"/>
    <property type="evidence" value="ECO:0007669"/>
    <property type="project" value="InterPro"/>
</dbReference>
<dbReference type="SUPFAM" id="SSF50630">
    <property type="entry name" value="Acid proteases"/>
    <property type="match status" value="1"/>
</dbReference>
<dbReference type="InterPro" id="IPR033121">
    <property type="entry name" value="PEPTIDASE_A1"/>
</dbReference>
<dbReference type="PANTHER" id="PTHR13683:SF750">
    <property type="entry name" value="ASPARTYL PROTEASE AED1"/>
    <property type="match status" value="1"/>
</dbReference>
<dbReference type="AlphaFoldDB" id="A0AAP0RAQ6"/>
<dbReference type="PROSITE" id="PS51767">
    <property type="entry name" value="PEPTIDASE_A1"/>
    <property type="match status" value="1"/>
</dbReference>
<dbReference type="Pfam" id="PF14543">
    <property type="entry name" value="TAXi_N"/>
    <property type="match status" value="1"/>
</dbReference>
<dbReference type="GO" id="GO:0004190">
    <property type="term" value="F:aspartic-type endopeptidase activity"/>
    <property type="evidence" value="ECO:0007669"/>
    <property type="project" value="InterPro"/>
</dbReference>
<evidence type="ECO:0000313" key="3">
    <source>
        <dbReference type="EMBL" id="KAK9274086.1"/>
    </source>
</evidence>
<evidence type="ECO:0000313" key="4">
    <source>
        <dbReference type="Proteomes" id="UP001415857"/>
    </source>
</evidence>
<dbReference type="PANTHER" id="PTHR13683">
    <property type="entry name" value="ASPARTYL PROTEASES"/>
    <property type="match status" value="1"/>
</dbReference>
<reference evidence="3 4" key="1">
    <citation type="journal article" date="2024" name="Plant J.">
        <title>Genome sequences and population genomics reveal climatic adaptation and genomic divergence between two closely related sweetgum species.</title>
        <authorList>
            <person name="Xu W.Q."/>
            <person name="Ren C.Q."/>
            <person name="Zhang X.Y."/>
            <person name="Comes H.P."/>
            <person name="Liu X.H."/>
            <person name="Li Y.G."/>
            <person name="Kettle C.J."/>
            <person name="Jalonen R."/>
            <person name="Gaisberger H."/>
            <person name="Ma Y.Z."/>
            <person name="Qiu Y.X."/>
        </authorList>
    </citation>
    <scope>NUCLEOTIDE SEQUENCE [LARGE SCALE GENOMIC DNA]</scope>
    <source>
        <strain evidence="3">Hangzhou</strain>
    </source>
</reference>
<organism evidence="3 4">
    <name type="scientific">Liquidambar formosana</name>
    <name type="common">Formosan gum</name>
    <dbReference type="NCBI Taxonomy" id="63359"/>
    <lineage>
        <taxon>Eukaryota</taxon>
        <taxon>Viridiplantae</taxon>
        <taxon>Streptophyta</taxon>
        <taxon>Embryophyta</taxon>
        <taxon>Tracheophyta</taxon>
        <taxon>Spermatophyta</taxon>
        <taxon>Magnoliopsida</taxon>
        <taxon>eudicotyledons</taxon>
        <taxon>Gunneridae</taxon>
        <taxon>Pentapetalae</taxon>
        <taxon>Saxifragales</taxon>
        <taxon>Altingiaceae</taxon>
        <taxon>Liquidambar</taxon>
    </lineage>
</organism>
<sequence>MCSSPPSSLPISATSHVSSNPICTYNVDYHDGSHSDGFFAKEKLTLTPADVLANFQFGCGQNNYGTFGDTAGIFGLGPGPRSFVSQTAQIYAKFFSYCLPTHSSTGNLIFGRGDARRSRTVKFTALSIEHGHYSITMQGITMDGKRLDIPVQVLSTPPTVVDSGADITYLPPSAYATMRSVFRSKMSKYPIIPPIEPFDTCYDFSRYKYVLVPKISFYFNGGVEVELDANGILHWLDGHEELFGFCSQR</sequence>
<evidence type="ECO:0000256" key="1">
    <source>
        <dbReference type="ARBA" id="ARBA00007447"/>
    </source>
</evidence>
<comment type="caution">
    <text evidence="3">The sequence shown here is derived from an EMBL/GenBank/DDBJ whole genome shotgun (WGS) entry which is preliminary data.</text>
</comment>
<dbReference type="InterPro" id="IPR001461">
    <property type="entry name" value="Aspartic_peptidase_A1"/>
</dbReference>
<dbReference type="EMBL" id="JBBPBK010000012">
    <property type="protein sequence ID" value="KAK9274086.1"/>
    <property type="molecule type" value="Genomic_DNA"/>
</dbReference>
<proteinExistence type="inferred from homology"/>
<gene>
    <name evidence="3" type="ORF">L1049_018900</name>
</gene>
<comment type="similarity">
    <text evidence="1">Belongs to the peptidase A1 family.</text>
</comment>
<dbReference type="Gene3D" id="2.40.70.10">
    <property type="entry name" value="Acid Proteases"/>
    <property type="match status" value="2"/>
</dbReference>
<name>A0AAP0RAQ6_LIQFO</name>
<feature type="domain" description="Peptidase A1" evidence="2">
    <location>
        <begin position="1"/>
        <end position="249"/>
    </location>
</feature>
<keyword evidence="4" id="KW-1185">Reference proteome</keyword>